<comment type="cofactor">
    <cofactor evidence="11">
        <name>Zn(2+)</name>
        <dbReference type="ChEBI" id="CHEBI:29105"/>
    </cofactor>
    <text evidence="11">Binds 2 Zn(2+) ions per subunit.</text>
</comment>
<dbReference type="SMART" id="SM00235">
    <property type="entry name" value="ZnMc"/>
    <property type="match status" value="1"/>
</dbReference>
<feature type="binding site" evidence="11">
    <location>
        <position position="234"/>
    </location>
    <ligand>
        <name>Ca(2+)</name>
        <dbReference type="ChEBI" id="CHEBI:29108"/>
        <label>3</label>
    </ligand>
</feature>
<protein>
    <recommendedName>
        <fullName evidence="14">Peptidase metallopeptidase domain-containing protein</fullName>
    </recommendedName>
</protein>
<feature type="signal peptide" evidence="13">
    <location>
        <begin position="1"/>
        <end position="29"/>
    </location>
</feature>
<keyword evidence="6 11" id="KW-0862">Zinc</keyword>
<keyword evidence="4 13" id="KW-0732">Signal</keyword>
<keyword evidence="8" id="KW-0865">Zymogen</keyword>
<evidence type="ECO:0000256" key="7">
    <source>
        <dbReference type="ARBA" id="ARBA00023049"/>
    </source>
</evidence>
<evidence type="ECO:0000256" key="8">
    <source>
        <dbReference type="ARBA" id="ARBA00023145"/>
    </source>
</evidence>
<evidence type="ECO:0000256" key="9">
    <source>
        <dbReference type="ARBA" id="ARBA00023180"/>
    </source>
</evidence>
<dbReference type="GO" id="GO:0008270">
    <property type="term" value="F:zinc ion binding"/>
    <property type="evidence" value="ECO:0007669"/>
    <property type="project" value="InterPro"/>
</dbReference>
<dbReference type="InterPro" id="IPR001818">
    <property type="entry name" value="Pept_M10_metallopeptidase"/>
</dbReference>
<dbReference type="PROSITE" id="PS00546">
    <property type="entry name" value="CYSTEINE_SWITCH"/>
    <property type="match status" value="1"/>
</dbReference>
<keyword evidence="9" id="KW-0325">Glycoprotein</keyword>
<dbReference type="InterPro" id="IPR021158">
    <property type="entry name" value="Pept_M10A_Zn_BS"/>
</dbReference>
<evidence type="ECO:0000256" key="3">
    <source>
        <dbReference type="ARBA" id="ARBA00022723"/>
    </source>
</evidence>
<feature type="binding site" evidence="11">
    <location>
        <position position="234"/>
    </location>
    <ligand>
        <name>Ca(2+)</name>
        <dbReference type="ChEBI" id="CHEBI:29108"/>
        <label>1</label>
    </ligand>
</feature>
<feature type="binding site" evidence="11">
    <location>
        <position position="253"/>
    </location>
    <ligand>
        <name>Zn(2+)</name>
        <dbReference type="ChEBI" id="CHEBI:29105"/>
        <label>2</label>
        <note>catalytic</note>
    </ligand>
</feature>
<evidence type="ECO:0000313" key="16">
    <source>
        <dbReference type="Proteomes" id="UP000507245"/>
    </source>
</evidence>
<dbReference type="OrthoDB" id="406838at2759"/>
<keyword evidence="3 11" id="KW-0479">Metal-binding</keyword>
<dbReference type="GO" id="GO:0030198">
    <property type="term" value="P:extracellular matrix organization"/>
    <property type="evidence" value="ECO:0007669"/>
    <property type="project" value="TreeGrafter"/>
</dbReference>
<feature type="short sequence motif" description="Cysteine switch" evidence="12">
    <location>
        <begin position="107"/>
        <end position="134"/>
    </location>
</feature>
<feature type="binding site" evidence="11">
    <location>
        <position position="271"/>
    </location>
    <ligand>
        <name>Zn(2+)</name>
        <dbReference type="ChEBI" id="CHEBI:29105"/>
        <label>2</label>
        <note>catalytic</note>
    </ligand>
</feature>
<comment type="cofactor">
    <cofactor evidence="11">
        <name>Ca(2+)</name>
        <dbReference type="ChEBI" id="CHEBI:29108"/>
    </cofactor>
    <text evidence="11">Can bind about 5 Ca(2+) ions per subunit.</text>
</comment>
<dbReference type="Pfam" id="PF01471">
    <property type="entry name" value="PG_binding_1"/>
    <property type="match status" value="1"/>
</dbReference>
<gene>
    <name evidence="15" type="ORF">ORAREDHAP_LOCUS23541</name>
</gene>
<dbReference type="GO" id="GO:0030574">
    <property type="term" value="P:collagen catabolic process"/>
    <property type="evidence" value="ECO:0007669"/>
    <property type="project" value="TreeGrafter"/>
</dbReference>
<dbReference type="AlphaFoldDB" id="A0A6J5X041"/>
<dbReference type="EMBL" id="CAEKKB010000003">
    <property type="protein sequence ID" value="CAB4305515.1"/>
    <property type="molecule type" value="Genomic_DNA"/>
</dbReference>
<feature type="binding site" evidence="11">
    <location>
        <position position="194"/>
    </location>
    <ligand>
        <name>Ca(2+)</name>
        <dbReference type="ChEBI" id="CHEBI:29108"/>
        <label>2</label>
    </ligand>
</feature>
<feature type="binding site" evidence="11">
    <location>
        <position position="229"/>
    </location>
    <ligand>
        <name>Zn(2+)</name>
        <dbReference type="ChEBI" id="CHEBI:29105"/>
        <label>1</label>
    </ligand>
</feature>
<keyword evidence="7" id="KW-0482">Metalloprotease</keyword>
<feature type="binding site" evidence="11">
    <location>
        <position position="257"/>
    </location>
    <ligand>
        <name>Zn(2+)</name>
        <dbReference type="ChEBI" id="CHEBI:29105"/>
        <label>2</label>
        <note>catalytic</note>
    </ligand>
</feature>
<dbReference type="SUPFAM" id="SSF55486">
    <property type="entry name" value="Metalloproteases ('zincins'), catalytic domain"/>
    <property type="match status" value="1"/>
</dbReference>
<accession>A0A6J5X041</accession>
<feature type="binding site" evidence="11">
    <location>
        <position position="263"/>
    </location>
    <ligand>
        <name>Zn(2+)</name>
        <dbReference type="ChEBI" id="CHEBI:29105"/>
        <label>2</label>
        <note>catalytic</note>
    </ligand>
</feature>
<dbReference type="InterPro" id="IPR002477">
    <property type="entry name" value="Peptidoglycan-bd-like"/>
</dbReference>
<organism evidence="15 16">
    <name type="scientific">Prunus armeniaca</name>
    <name type="common">Apricot</name>
    <name type="synonym">Armeniaca vulgaris</name>
    <dbReference type="NCBI Taxonomy" id="36596"/>
    <lineage>
        <taxon>Eukaryota</taxon>
        <taxon>Viridiplantae</taxon>
        <taxon>Streptophyta</taxon>
        <taxon>Embryophyta</taxon>
        <taxon>Tracheophyta</taxon>
        <taxon>Spermatophyta</taxon>
        <taxon>Magnoliopsida</taxon>
        <taxon>eudicotyledons</taxon>
        <taxon>Gunneridae</taxon>
        <taxon>Pentapetalae</taxon>
        <taxon>rosids</taxon>
        <taxon>fabids</taxon>
        <taxon>Rosales</taxon>
        <taxon>Rosaceae</taxon>
        <taxon>Amygdaloideae</taxon>
        <taxon>Amygdaleae</taxon>
        <taxon>Prunus</taxon>
    </lineage>
</organism>
<keyword evidence="11" id="KW-0106">Calcium</keyword>
<feature type="chain" id="PRO_5026724429" description="Peptidase metallopeptidase domain-containing protein" evidence="13">
    <location>
        <begin position="30"/>
        <end position="299"/>
    </location>
</feature>
<sequence length="299" mass="33479">MAPSKASTLSLFTITTLLLLLLLPLLSHAASSFKYLNQVKGCRKGDNVQGILDVKKHLEKFGYLSGHSQNDDFDDQLELAIKTYQINYNLEATGRLDVKTVSHMMIPRCGVPDIINGITSMISRKIQHHEGLTVSQYSFFSGNPKWPSSKYRLTYAFLQGTPNQAKDPVKRAFQSWANNTQFTFSQVEAYETPDLTISFQRLDHGDGYPFDGRGGVTAHAFSPTDGRFHYDADEMWVVGSVNGGMDLQSIAVHEIGHLLGLNHSFVEEAIMYPFLNTATVKRNLKPDDIQGIKNLYNIK</sequence>
<keyword evidence="2" id="KW-0645">Protease</keyword>
<evidence type="ECO:0000256" key="2">
    <source>
        <dbReference type="ARBA" id="ARBA00022670"/>
    </source>
</evidence>
<evidence type="ECO:0000256" key="5">
    <source>
        <dbReference type="ARBA" id="ARBA00022801"/>
    </source>
</evidence>
<proteinExistence type="inferred from homology"/>
<evidence type="ECO:0000313" key="15">
    <source>
        <dbReference type="EMBL" id="CAB4305515.1"/>
    </source>
</evidence>
<feature type="domain" description="Peptidase metallopeptidase" evidence="14">
    <location>
        <begin position="142"/>
        <end position="298"/>
    </location>
</feature>
<dbReference type="InterPro" id="IPR036365">
    <property type="entry name" value="PGBD-like_sf"/>
</dbReference>
<evidence type="ECO:0000256" key="1">
    <source>
        <dbReference type="ARBA" id="ARBA00009614"/>
    </source>
</evidence>
<feature type="active site" evidence="10">
    <location>
        <position position="254"/>
    </location>
</feature>
<dbReference type="SUPFAM" id="SSF47090">
    <property type="entry name" value="PGBD-like"/>
    <property type="match status" value="1"/>
</dbReference>
<dbReference type="PRINTS" id="PR00138">
    <property type="entry name" value="MATRIXIN"/>
</dbReference>
<feature type="binding site" evidence="11">
    <location>
        <position position="211"/>
    </location>
    <ligand>
        <name>Ca(2+)</name>
        <dbReference type="ChEBI" id="CHEBI:29108"/>
        <label>3</label>
    </ligand>
</feature>
<evidence type="ECO:0000256" key="10">
    <source>
        <dbReference type="PIRSR" id="PIRSR621190-1"/>
    </source>
</evidence>
<dbReference type="PANTHER" id="PTHR10201:SF213">
    <property type="entry name" value="METALLOENDOPROTEINASE 2-MMP-LIKE"/>
    <property type="match status" value="1"/>
</dbReference>
<dbReference type="InterPro" id="IPR033739">
    <property type="entry name" value="M10A_MMP"/>
</dbReference>
<name>A0A6J5X041_PRUAR</name>
<dbReference type="InterPro" id="IPR006026">
    <property type="entry name" value="Peptidase_Metallo"/>
</dbReference>
<evidence type="ECO:0000256" key="12">
    <source>
        <dbReference type="PIRSR" id="PIRSR621190-5"/>
    </source>
</evidence>
<feature type="binding site" description="in inhibited form" evidence="11">
    <location>
        <position position="109"/>
    </location>
    <ligand>
        <name>Zn(2+)</name>
        <dbReference type="ChEBI" id="CHEBI:29105"/>
        <label>2</label>
        <note>catalytic</note>
    </ligand>
</feature>
<dbReference type="Gene3D" id="3.40.390.10">
    <property type="entry name" value="Collagenase (Catalytic Domain)"/>
    <property type="match status" value="1"/>
</dbReference>
<feature type="binding site" evidence="11">
    <location>
        <position position="204"/>
    </location>
    <ligand>
        <name>Zn(2+)</name>
        <dbReference type="ChEBI" id="CHEBI:29105"/>
        <label>1</label>
    </ligand>
</feature>
<dbReference type="FunFam" id="3.40.390.10:FF:000018">
    <property type="entry name" value="Metalloendoproteinase 1"/>
    <property type="match status" value="1"/>
</dbReference>
<evidence type="ECO:0000256" key="4">
    <source>
        <dbReference type="ARBA" id="ARBA00022729"/>
    </source>
</evidence>
<dbReference type="GO" id="GO:0031012">
    <property type="term" value="C:extracellular matrix"/>
    <property type="evidence" value="ECO:0007669"/>
    <property type="project" value="InterPro"/>
</dbReference>
<comment type="similarity">
    <text evidence="1">Belongs to the peptidase M10A family. Matrix metalloproteinases (MMPs) subfamily.</text>
</comment>
<dbReference type="GO" id="GO:0006508">
    <property type="term" value="P:proteolysis"/>
    <property type="evidence" value="ECO:0007669"/>
    <property type="project" value="UniProtKB-KW"/>
</dbReference>
<evidence type="ECO:0000256" key="6">
    <source>
        <dbReference type="ARBA" id="ARBA00022833"/>
    </source>
</evidence>
<feature type="binding site" evidence="11">
    <location>
        <position position="206"/>
    </location>
    <ligand>
        <name>Zn(2+)</name>
        <dbReference type="ChEBI" id="CHEBI:29105"/>
        <label>1</label>
    </ligand>
</feature>
<reference evidence="16" key="1">
    <citation type="journal article" date="2020" name="Genome Biol.">
        <title>Gamete binning: chromosome-level and haplotype-resolved genome assembly enabled by high-throughput single-cell sequencing of gamete genomes.</title>
        <authorList>
            <person name="Campoy J.A."/>
            <person name="Sun H."/>
            <person name="Goel M."/>
            <person name="Jiao W.-B."/>
            <person name="Folz-Donahue K."/>
            <person name="Wang N."/>
            <person name="Rubio M."/>
            <person name="Liu C."/>
            <person name="Kukat C."/>
            <person name="Ruiz D."/>
            <person name="Huettel B."/>
            <person name="Schneeberger K."/>
        </authorList>
    </citation>
    <scope>NUCLEOTIDE SEQUENCE [LARGE SCALE GENOMIC DNA]</scope>
    <source>
        <strain evidence="16">cv. Rojo Pasion</strain>
    </source>
</reference>
<evidence type="ECO:0000256" key="13">
    <source>
        <dbReference type="SAM" id="SignalP"/>
    </source>
</evidence>
<dbReference type="InterPro" id="IPR024079">
    <property type="entry name" value="MetalloPept_cat_dom_sf"/>
</dbReference>
<dbReference type="GO" id="GO:0004222">
    <property type="term" value="F:metalloendopeptidase activity"/>
    <property type="evidence" value="ECO:0007669"/>
    <property type="project" value="InterPro"/>
</dbReference>
<dbReference type="PANTHER" id="PTHR10201">
    <property type="entry name" value="MATRIX METALLOPROTEINASE"/>
    <property type="match status" value="1"/>
</dbReference>
<dbReference type="InterPro" id="IPR021190">
    <property type="entry name" value="Pept_M10A"/>
</dbReference>
<feature type="binding site" evidence="11">
    <location>
        <position position="219"/>
    </location>
    <ligand>
        <name>Zn(2+)</name>
        <dbReference type="ChEBI" id="CHEBI:29105"/>
        <label>1</label>
    </ligand>
</feature>
<keyword evidence="5" id="KW-0378">Hydrolase</keyword>
<feature type="binding site" evidence="11">
    <location>
        <position position="212"/>
    </location>
    <ligand>
        <name>Ca(2+)</name>
        <dbReference type="ChEBI" id="CHEBI:29108"/>
        <label>3</label>
    </ligand>
</feature>
<feature type="binding site" evidence="11">
    <location>
        <position position="231"/>
    </location>
    <ligand>
        <name>Ca(2+)</name>
        <dbReference type="ChEBI" id="CHEBI:29108"/>
        <label>3</label>
    </ligand>
</feature>
<keyword evidence="16" id="KW-1185">Reference proteome</keyword>
<evidence type="ECO:0000259" key="14">
    <source>
        <dbReference type="SMART" id="SM00235"/>
    </source>
</evidence>
<dbReference type="Pfam" id="PF00413">
    <property type="entry name" value="Peptidase_M10"/>
    <property type="match status" value="1"/>
</dbReference>
<evidence type="ECO:0000256" key="11">
    <source>
        <dbReference type="PIRSR" id="PIRSR621190-2"/>
    </source>
</evidence>
<dbReference type="Proteomes" id="UP000507245">
    <property type="component" value="Unassembled WGS sequence"/>
</dbReference>
<dbReference type="CDD" id="cd04278">
    <property type="entry name" value="ZnMc_MMP"/>
    <property type="match status" value="1"/>
</dbReference>